<name>A0A6C0L1Q7_9ZZZZ</name>
<dbReference type="GO" id="GO:0005759">
    <property type="term" value="C:mitochondrial matrix"/>
    <property type="evidence" value="ECO:0007669"/>
    <property type="project" value="TreeGrafter"/>
</dbReference>
<accession>A0A6C0L1Q7</accession>
<evidence type="ECO:0000259" key="2">
    <source>
        <dbReference type="Pfam" id="PF00004"/>
    </source>
</evidence>
<dbReference type="GO" id="GO:0004176">
    <property type="term" value="F:ATP-dependent peptidase activity"/>
    <property type="evidence" value="ECO:0007669"/>
    <property type="project" value="InterPro"/>
</dbReference>
<feature type="compositionally biased region" description="Acidic residues" evidence="1">
    <location>
        <begin position="44"/>
        <end position="54"/>
    </location>
</feature>
<dbReference type="InterPro" id="IPR027417">
    <property type="entry name" value="P-loop_NTPase"/>
</dbReference>
<dbReference type="GO" id="GO:0016887">
    <property type="term" value="F:ATP hydrolysis activity"/>
    <property type="evidence" value="ECO:0007669"/>
    <property type="project" value="InterPro"/>
</dbReference>
<dbReference type="Gene3D" id="1.10.8.60">
    <property type="match status" value="1"/>
</dbReference>
<protein>
    <recommendedName>
        <fullName evidence="2">ATPase AAA-type core domain-containing protein</fullName>
    </recommendedName>
</protein>
<dbReference type="SUPFAM" id="SSF52540">
    <property type="entry name" value="P-loop containing nucleoside triphosphate hydrolases"/>
    <property type="match status" value="1"/>
</dbReference>
<proteinExistence type="predicted"/>
<dbReference type="PANTHER" id="PTHR43718">
    <property type="entry name" value="LON PROTEASE"/>
    <property type="match status" value="1"/>
</dbReference>
<dbReference type="GO" id="GO:0004252">
    <property type="term" value="F:serine-type endopeptidase activity"/>
    <property type="evidence" value="ECO:0007669"/>
    <property type="project" value="InterPro"/>
</dbReference>
<dbReference type="EMBL" id="MN741007">
    <property type="protein sequence ID" value="QHU22458.1"/>
    <property type="molecule type" value="Genomic_DNA"/>
</dbReference>
<dbReference type="InterPro" id="IPR027065">
    <property type="entry name" value="Lon_Prtase"/>
</dbReference>
<dbReference type="AlphaFoldDB" id="A0A6C0L1Q7"/>
<evidence type="ECO:0000256" key="1">
    <source>
        <dbReference type="SAM" id="MobiDB-lite"/>
    </source>
</evidence>
<feature type="region of interest" description="Disordered" evidence="1">
    <location>
        <begin position="73"/>
        <end position="234"/>
    </location>
</feature>
<organism evidence="3">
    <name type="scientific">viral metagenome</name>
    <dbReference type="NCBI Taxonomy" id="1070528"/>
    <lineage>
        <taxon>unclassified sequences</taxon>
        <taxon>metagenomes</taxon>
        <taxon>organismal metagenomes</taxon>
    </lineage>
</organism>
<dbReference type="GO" id="GO:0003697">
    <property type="term" value="F:single-stranded DNA binding"/>
    <property type="evidence" value="ECO:0007669"/>
    <property type="project" value="TreeGrafter"/>
</dbReference>
<feature type="compositionally biased region" description="Acidic residues" evidence="1">
    <location>
        <begin position="131"/>
        <end position="215"/>
    </location>
</feature>
<dbReference type="Pfam" id="PF00004">
    <property type="entry name" value="AAA"/>
    <property type="match status" value="1"/>
</dbReference>
<reference evidence="3" key="1">
    <citation type="journal article" date="2020" name="Nature">
        <title>Giant virus diversity and host interactions through global metagenomics.</title>
        <authorList>
            <person name="Schulz F."/>
            <person name="Roux S."/>
            <person name="Paez-Espino D."/>
            <person name="Jungbluth S."/>
            <person name="Walsh D.A."/>
            <person name="Denef V.J."/>
            <person name="McMahon K.D."/>
            <person name="Konstantinidis K.T."/>
            <person name="Eloe-Fadrosh E.A."/>
            <person name="Kyrpides N.C."/>
            <person name="Woyke T."/>
        </authorList>
    </citation>
    <scope>NUCLEOTIDE SEQUENCE</scope>
    <source>
        <strain evidence="3">GVMAG-S-ERX555907-102</strain>
    </source>
</reference>
<dbReference type="InterPro" id="IPR003959">
    <property type="entry name" value="ATPase_AAA_core"/>
</dbReference>
<sequence>MRILSSLKIKLISFTFKYLSAYTIIFNMPKNKKRMSSKHNGDDSSSESDYEEENYTLNPKEYNKLLQQLFPSDYMANKTKKTKSKIQNQKSKRKSCSKKAEDLELLFTILPPPKSKKQSKKSKRRSKKDETETEEEDSEEDDEQEEEESEEETEEESESDEEEDSDEEYEDEHDSDEDSEEDESEEDDEEYEEEEEEEDEDEDEEEEEEEEEDDSEKSKQQKSNSNKGKSDLSESEFYEKASVFINNLRNNHKIKNKNVAKEVKKFEKDVLKKKKKDERSKKKKNIKQYMKLVSNKHSINDLKFFKETLSCKEQEQMIESLESISKLANVTKPYRIQLLETKHIPDKFKAIAMKKINAMKVIAEGGGEYHKLKCWVDTFMRIPFGEIRSLPITKQNTKEEIQEYISKSQQILDDAVYGMKDAKVQFMQMIGQWISNPNSIGNAIAIKGPMGTGKTTLIKEGVSKLLNREFAFIALGGATDSSFLEGHSYTYEGSTYGKIVDILIQCKSSNPVIYFDELDKVSETPRGEEIIGVLTHLTDTTQNDKFHDKYFSEIDFDLSKCLFIFSYNDESKVNPILKDRMYNIETKGYGVQEKIVISKNYLIPKLSKELNMDKQSIIIEDDIIRYLVEKFTGEEKGVRNLKRCLEIAYSKLNLYYLMGKGAKLFGDDIVENIEFPYTLKKSIVDKIINKNENDLSHLNMYL</sequence>
<feature type="compositionally biased region" description="Basic residues" evidence="1">
    <location>
        <begin position="78"/>
        <end position="97"/>
    </location>
</feature>
<dbReference type="Gene3D" id="3.40.50.300">
    <property type="entry name" value="P-loop containing nucleotide triphosphate hydrolases"/>
    <property type="match status" value="1"/>
</dbReference>
<dbReference type="PANTHER" id="PTHR43718:SF2">
    <property type="entry name" value="LON PROTEASE HOMOLOG, MITOCHONDRIAL"/>
    <property type="match status" value="1"/>
</dbReference>
<dbReference type="GO" id="GO:0051131">
    <property type="term" value="P:chaperone-mediated protein complex assembly"/>
    <property type="evidence" value="ECO:0007669"/>
    <property type="project" value="TreeGrafter"/>
</dbReference>
<dbReference type="GO" id="GO:0005524">
    <property type="term" value="F:ATP binding"/>
    <property type="evidence" value="ECO:0007669"/>
    <property type="project" value="InterPro"/>
</dbReference>
<feature type="domain" description="ATPase AAA-type core" evidence="2">
    <location>
        <begin position="446"/>
        <end position="584"/>
    </location>
</feature>
<evidence type="ECO:0000313" key="3">
    <source>
        <dbReference type="EMBL" id="QHU22458.1"/>
    </source>
</evidence>
<dbReference type="GO" id="GO:0007005">
    <property type="term" value="P:mitochondrion organization"/>
    <property type="evidence" value="ECO:0007669"/>
    <property type="project" value="TreeGrafter"/>
</dbReference>
<feature type="compositionally biased region" description="Basic residues" evidence="1">
    <location>
        <begin position="114"/>
        <end position="126"/>
    </location>
</feature>
<dbReference type="GO" id="GO:0006515">
    <property type="term" value="P:protein quality control for misfolded or incompletely synthesized proteins"/>
    <property type="evidence" value="ECO:0007669"/>
    <property type="project" value="TreeGrafter"/>
</dbReference>
<feature type="region of interest" description="Disordered" evidence="1">
    <location>
        <begin position="32"/>
        <end position="58"/>
    </location>
</feature>